<proteinExistence type="inferred from homology"/>
<evidence type="ECO:0000256" key="1">
    <source>
        <dbReference type="ARBA" id="ARBA00007435"/>
    </source>
</evidence>
<accession>A0A0G1GQ90</accession>
<sequence length="110" mass="13363">MVRRADLMSADRTPTLRRSRNAMHGYVYILRSLKNNRFYIGSTINVDKRIQKHNTGFVQSTRNSHPYKIELIQEYRTIKEARQIEYKIKKLKRRDYIEKMILEKYIKLGR</sequence>
<dbReference type="InterPro" id="IPR050190">
    <property type="entry name" value="UPF0213_domain"/>
</dbReference>
<dbReference type="Proteomes" id="UP000034617">
    <property type="component" value="Unassembled WGS sequence"/>
</dbReference>
<dbReference type="PANTHER" id="PTHR34477">
    <property type="entry name" value="UPF0213 PROTEIN YHBQ"/>
    <property type="match status" value="1"/>
</dbReference>
<gene>
    <name evidence="3" type="ORF">UW22_C0037G0016</name>
</gene>
<dbReference type="Pfam" id="PF01541">
    <property type="entry name" value="GIY-YIG"/>
    <property type="match status" value="1"/>
</dbReference>
<evidence type="ECO:0000313" key="4">
    <source>
        <dbReference type="Proteomes" id="UP000034617"/>
    </source>
</evidence>
<dbReference type="SUPFAM" id="SSF82771">
    <property type="entry name" value="GIY-YIG endonuclease"/>
    <property type="match status" value="1"/>
</dbReference>
<dbReference type="PROSITE" id="PS50164">
    <property type="entry name" value="GIY_YIG"/>
    <property type="match status" value="1"/>
</dbReference>
<dbReference type="InterPro" id="IPR035901">
    <property type="entry name" value="GIY-YIG_endonuc_sf"/>
</dbReference>
<feature type="domain" description="GIY-YIG" evidence="2">
    <location>
        <begin position="23"/>
        <end position="98"/>
    </location>
</feature>
<evidence type="ECO:0000313" key="3">
    <source>
        <dbReference type="EMBL" id="KKT36518.1"/>
    </source>
</evidence>
<dbReference type="AlphaFoldDB" id="A0A0G1GQ90"/>
<protein>
    <recommendedName>
        <fullName evidence="2">GIY-YIG domain-containing protein</fullName>
    </recommendedName>
</protein>
<name>A0A0G1GQ90_9BACT</name>
<organism evidence="3 4">
    <name type="scientific">Candidatus Gottesmanbacteria bacterium GW2011_GWB1_44_11c</name>
    <dbReference type="NCBI Taxonomy" id="1618447"/>
    <lineage>
        <taxon>Bacteria</taxon>
        <taxon>Candidatus Gottesmaniibacteriota</taxon>
    </lineage>
</organism>
<dbReference type="CDD" id="cd10449">
    <property type="entry name" value="GIY-YIG_SLX1_like"/>
    <property type="match status" value="1"/>
</dbReference>
<dbReference type="PANTHER" id="PTHR34477:SF1">
    <property type="entry name" value="UPF0213 PROTEIN YHBQ"/>
    <property type="match status" value="1"/>
</dbReference>
<dbReference type="InterPro" id="IPR000305">
    <property type="entry name" value="GIY-YIG_endonuc"/>
</dbReference>
<reference evidence="3 4" key="1">
    <citation type="journal article" date="2015" name="Nature">
        <title>rRNA introns, odd ribosomes, and small enigmatic genomes across a large radiation of phyla.</title>
        <authorList>
            <person name="Brown C.T."/>
            <person name="Hug L.A."/>
            <person name="Thomas B.C."/>
            <person name="Sharon I."/>
            <person name="Castelle C.J."/>
            <person name="Singh A."/>
            <person name="Wilkins M.J."/>
            <person name="Williams K.H."/>
            <person name="Banfield J.F."/>
        </authorList>
    </citation>
    <scope>NUCLEOTIDE SEQUENCE [LARGE SCALE GENOMIC DNA]</scope>
</reference>
<evidence type="ECO:0000259" key="2">
    <source>
        <dbReference type="PROSITE" id="PS50164"/>
    </source>
</evidence>
<comment type="similarity">
    <text evidence="1">Belongs to the UPF0213 family.</text>
</comment>
<dbReference type="EMBL" id="LCHM01000037">
    <property type="protein sequence ID" value="KKT36518.1"/>
    <property type="molecule type" value="Genomic_DNA"/>
</dbReference>
<comment type="caution">
    <text evidence="3">The sequence shown here is derived from an EMBL/GenBank/DDBJ whole genome shotgun (WGS) entry which is preliminary data.</text>
</comment>
<dbReference type="Gene3D" id="3.40.1440.10">
    <property type="entry name" value="GIY-YIG endonuclease"/>
    <property type="match status" value="1"/>
</dbReference>